<gene>
    <name evidence="3" type="ORF">HMPREF0682_1688</name>
</gene>
<comment type="caution">
    <text evidence="3">The sequence shown here is derived from an EMBL/GenBank/DDBJ whole genome shotgun (WGS) entry which is preliminary data.</text>
</comment>
<proteinExistence type="predicted"/>
<feature type="compositionally biased region" description="Pro residues" evidence="1">
    <location>
        <begin position="131"/>
        <end position="140"/>
    </location>
</feature>
<dbReference type="Proteomes" id="UP000017052">
    <property type="component" value="Unassembled WGS sequence"/>
</dbReference>
<dbReference type="NCBIfam" id="TIGR01643">
    <property type="entry name" value="YD_repeat_2x"/>
    <property type="match status" value="3"/>
</dbReference>
<dbReference type="AlphaFoldDB" id="U2QGT3"/>
<dbReference type="InterPro" id="IPR011044">
    <property type="entry name" value="Quino_amine_DH_bsu"/>
</dbReference>
<feature type="compositionally biased region" description="Gly residues" evidence="1">
    <location>
        <begin position="430"/>
        <end position="443"/>
    </location>
</feature>
<dbReference type="Gene3D" id="2.180.10.10">
    <property type="entry name" value="RHS repeat-associated core"/>
    <property type="match status" value="1"/>
</dbReference>
<dbReference type="InterPro" id="IPR031325">
    <property type="entry name" value="RHS_repeat"/>
</dbReference>
<evidence type="ECO:0000256" key="1">
    <source>
        <dbReference type="SAM" id="MobiDB-lite"/>
    </source>
</evidence>
<feature type="region of interest" description="Disordered" evidence="1">
    <location>
        <begin position="122"/>
        <end position="176"/>
    </location>
</feature>
<feature type="region of interest" description="Disordered" evidence="1">
    <location>
        <begin position="374"/>
        <end position="404"/>
    </location>
</feature>
<dbReference type="InterPro" id="IPR045351">
    <property type="entry name" value="DUF6531"/>
</dbReference>
<feature type="compositionally biased region" description="Pro residues" evidence="1">
    <location>
        <begin position="720"/>
        <end position="730"/>
    </location>
</feature>
<reference evidence="3" key="1">
    <citation type="submission" date="2013-08" db="EMBL/GenBank/DDBJ databases">
        <authorList>
            <person name="Durkin A.S."/>
            <person name="Haft D.R."/>
            <person name="McCorrison J."/>
            <person name="Torralba M."/>
            <person name="Gillis M."/>
            <person name="Haft D.H."/>
            <person name="Methe B."/>
            <person name="Sutton G."/>
            <person name="Nelson K.E."/>
        </authorList>
    </citation>
    <scope>NUCLEOTIDE SEQUENCE [LARGE SCALE GENOMIC DNA]</scope>
    <source>
        <strain evidence="3">F0233</strain>
    </source>
</reference>
<feature type="domain" description="DUF6531" evidence="2">
    <location>
        <begin position="288"/>
        <end position="360"/>
    </location>
</feature>
<feature type="compositionally biased region" description="Low complexity" evidence="1">
    <location>
        <begin position="394"/>
        <end position="404"/>
    </location>
</feature>
<feature type="compositionally biased region" description="Low complexity" evidence="1">
    <location>
        <begin position="701"/>
        <end position="719"/>
    </location>
</feature>
<dbReference type="OrthoDB" id="3712874at2"/>
<dbReference type="GeneID" id="95359743"/>
<evidence type="ECO:0000313" key="4">
    <source>
        <dbReference type="Proteomes" id="UP000017052"/>
    </source>
</evidence>
<dbReference type="SUPFAM" id="SSF50969">
    <property type="entry name" value="YVTN repeat-like/Quinoprotein amine dehydrogenase"/>
    <property type="match status" value="1"/>
</dbReference>
<accession>U2QGT3</accession>
<dbReference type="Pfam" id="PF20148">
    <property type="entry name" value="DUF6531"/>
    <property type="match status" value="1"/>
</dbReference>
<name>U2QGT3_9ACTN</name>
<dbReference type="Pfam" id="PF05593">
    <property type="entry name" value="RHS_repeat"/>
    <property type="match status" value="1"/>
</dbReference>
<keyword evidence="4" id="KW-1185">Reference proteome</keyword>
<evidence type="ECO:0000313" key="3">
    <source>
        <dbReference type="EMBL" id="ERK55681.1"/>
    </source>
</evidence>
<organism evidence="3 4">
    <name type="scientific">Propionibacterium acidifaciens F0233</name>
    <dbReference type="NCBI Taxonomy" id="553198"/>
    <lineage>
        <taxon>Bacteria</taxon>
        <taxon>Bacillati</taxon>
        <taxon>Actinomycetota</taxon>
        <taxon>Actinomycetes</taxon>
        <taxon>Propionibacteriales</taxon>
        <taxon>Propionibacteriaceae</taxon>
        <taxon>Propionibacterium</taxon>
    </lineage>
</organism>
<feature type="region of interest" description="Disordered" evidence="1">
    <location>
        <begin position="699"/>
        <end position="735"/>
    </location>
</feature>
<protein>
    <submittedName>
        <fullName evidence="3">YD repeat protein (3 repeats)</fullName>
    </submittedName>
</protein>
<sequence length="764" mass="78088">MAEYSGRLGAYDEPVAFDDATADALKSAAGTLSGTLTGQAASRAGWASAASADFEGHYADVFDANARTASTDCTNIASALDDLVAEVQKLKEAAQAERARRKQAKEWADRQDKENIFKKGWDWATSSDKPPAGPDQVPLPEPHEVTTTPWSEPAPGQAGGVSSARPDDLRTYSSNVTGANDTVTTQKGALDGAIADFAERCSWCGIDASGITGALASFGSNNTNEVRWVDTVAAAFEAAGASGVVSTVSDAAIDASLQAAGVDRTRRPVDVTAPSILGDPQTSGYADDPVNTTTGNFIEPETDLSFDGGAASLGFDRVYNSLSTSVGAFGPGWASTADQRLTITDNGAVWVQPSGRHIVFPRLGNGWDRADGDSFWLHTTGTTGEAGPAGGTGPTAEAAAAADAASRNTADATAGAAAADGADAAAGVPGSAGGDSPTGGGTSTGTTAMAAASAAGAAPITGDAPTAPDTATADASVTAGGAAAGGGGFVVSDNAGGRWVFDRAGRPVWTGRGAGTRVDYRWDGDRLVGLSHERGRAVRVEWNPEGTRVVALVASDGRRVDYAYDPAGRLVEAASAGGARRYGWNEQGLIAQVVDPDGVVEVVNAYNGRGQVVSQRSRFGRVSHYTYLPGGVTQVADGDGGRANTWIHDRHGRLVGMVDTDGARQSIGWDRWGNRTLVTGRDGQTTVCRYDGRGRLVTRLEATGPAPTTNGTTSTESPESPSPTPAPAAPAPSLAAAAAVPPVLVGLGRRSLFTSMRARTGTRR</sequence>
<feature type="region of interest" description="Disordered" evidence="1">
    <location>
        <begin position="423"/>
        <end position="446"/>
    </location>
</feature>
<dbReference type="RefSeq" id="WP_021797533.1">
    <property type="nucleotide sequence ID" value="NZ_ACVN02000177.1"/>
</dbReference>
<dbReference type="InterPro" id="IPR006530">
    <property type="entry name" value="YD"/>
</dbReference>
<evidence type="ECO:0000259" key="2">
    <source>
        <dbReference type="Pfam" id="PF20148"/>
    </source>
</evidence>
<dbReference type="EMBL" id="ACVN02000177">
    <property type="protein sequence ID" value="ERK55681.1"/>
    <property type="molecule type" value="Genomic_DNA"/>
</dbReference>